<accession>A0A7L3D701</accession>
<comment type="similarity">
    <text evidence="1">Belongs to the CLCR family.</text>
</comment>
<dbReference type="NCBIfam" id="NF041940">
    <property type="entry name" value="choice_anch_X"/>
    <property type="match status" value="1"/>
</dbReference>
<evidence type="ECO:0000256" key="11">
    <source>
        <dbReference type="SAM" id="Phobius"/>
    </source>
</evidence>
<evidence type="ECO:0000256" key="5">
    <source>
        <dbReference type="ARBA" id="ARBA00022729"/>
    </source>
</evidence>
<dbReference type="NCBIfam" id="TIGR00868">
    <property type="entry name" value="hCaCC"/>
    <property type="match status" value="1"/>
</dbReference>
<dbReference type="EMBL" id="VZTS01012899">
    <property type="protein sequence ID" value="NXT51237.1"/>
    <property type="molecule type" value="Genomic_DNA"/>
</dbReference>
<keyword evidence="8" id="KW-0482">Metalloprotease</keyword>
<keyword evidence="10" id="KW-0868">Chloride</keyword>
<feature type="transmembrane region" description="Helical" evidence="11">
    <location>
        <begin position="912"/>
        <end position="931"/>
    </location>
</feature>
<evidence type="ECO:0000256" key="6">
    <source>
        <dbReference type="ARBA" id="ARBA00022801"/>
    </source>
</evidence>
<dbReference type="InterPro" id="IPR004727">
    <property type="entry name" value="CLCA_chordata"/>
</dbReference>
<keyword evidence="2" id="KW-0813">Transport</keyword>
<proteinExistence type="inferred from homology"/>
<dbReference type="PANTHER" id="PTHR10579">
    <property type="entry name" value="CALCIUM-ACTIVATED CHLORIDE CHANNEL REGULATOR"/>
    <property type="match status" value="1"/>
</dbReference>
<dbReference type="Pfam" id="PF08434">
    <property type="entry name" value="CLCA"/>
    <property type="match status" value="1"/>
</dbReference>
<evidence type="ECO:0000256" key="2">
    <source>
        <dbReference type="ARBA" id="ARBA00022448"/>
    </source>
</evidence>
<dbReference type="CDD" id="cd00198">
    <property type="entry name" value="vWFA"/>
    <property type="match status" value="1"/>
</dbReference>
<dbReference type="FunFam" id="2.60.40.10:FF:001134">
    <property type="entry name" value="Calcium-activated chloride channel regulator 1"/>
    <property type="match status" value="1"/>
</dbReference>
<protein>
    <submittedName>
        <fullName evidence="14">CLCA1 regulator</fullName>
    </submittedName>
</protein>
<keyword evidence="11" id="KW-0812">Transmembrane</keyword>
<dbReference type="GO" id="GO:0006508">
    <property type="term" value="P:proteolysis"/>
    <property type="evidence" value="ECO:0007669"/>
    <property type="project" value="UniProtKB-KW"/>
</dbReference>
<dbReference type="AlphaFoldDB" id="A0A7L3D701"/>
<evidence type="ECO:0000256" key="10">
    <source>
        <dbReference type="ARBA" id="ARBA00023214"/>
    </source>
</evidence>
<keyword evidence="11" id="KW-0472">Membrane</keyword>
<dbReference type="PANTHER" id="PTHR10579:SF172">
    <property type="entry name" value="CALCIUM-ACTIVATED CHLORIDE CHANNEL REGULATOR 4 PRECURSOR-RELATED"/>
    <property type="match status" value="1"/>
</dbReference>
<dbReference type="InterPro" id="IPR036465">
    <property type="entry name" value="vWFA_dom_sf"/>
</dbReference>
<dbReference type="InterPro" id="IPR013642">
    <property type="entry name" value="CLCA_N"/>
</dbReference>
<sequence length="943" mass="104472">QGQVMGVIRSLIFLLSFQVPHVAKCSMVWLNNNGYEDLVVAIHPQVPEDANITLNTMNMIKSASNYLFETTKHRFFFKSVKIVIPQTWKKNTTYSRVKTESYKQADVIIADSYMEHIDDPHTLQYGGCKEKGQYIHFTPNFLLNENMTKYYGEKGRVFVHEWAHFRWGVFDEYGSDEPFYVSRTSEKTSVEVTSCPAGVTGKPIFPLCSGDECQTRSCRHDGQLYEKGCTFILDTQQSISCSVMCFQHIPSVVAFCDKNTHNYEAPNMQNKMCNYKSAWEVIMESDDFRNSTVINASAPPFETTFTLLQTQHRVVTLVLDVSGSMSMHDRIRHLHSAAERFLLHVIEISSWVGIVTFDSAAHEKAPLQQITDHTARQKLVQYLPTVASGQTSICAGIREGFKLIADKMTTTYGSEIVLLTDGEDAGIAACFDLVKQSGAKIHTIALGPWAAKELEEFSKLTGGFKLYSPDGVTASKLTEMFNAITSESGDTSVQSVQLESKELLVQHSGWMNVTVPVDETVGNDTFFSISWNLSQPFFFLRDPKGKEYGSSDFTISTSSRNTARLSISGTAEVGDWQFCIKNVYTATQGISVTAASRPASSDVPPVSTAAHVNRANRAFNPIVVYAEVSQGFLPILGATVIATIEKDDAEAVTLELRDNGAGADMLKNDGIYSRYFTSLQGTGRYSVKVNAHGRNSTIRLGLKRNRALYIPGYRENGKIYMNAPRPKFTDKQMQAKLGSFSRISTSSFVVKKGEDSAIYPPCKVTDLQARIENKTIILSWTAPGGDFDNGKADHYIIKSSANLLDLRDHFDDATSVDSSNLIPKEAGREESFKIKRENFGIVNDTIIYFAIRAVDDTSLISEVSNIARATWFIPPKASVPLDCDSNNDSTNGTVIQLPLDYSGNNCSANSTLIVATVALCVAVVSLTLCVLRKQKGRLNIITM</sequence>
<evidence type="ECO:0000256" key="1">
    <source>
        <dbReference type="ARBA" id="ARBA00006398"/>
    </source>
</evidence>
<name>A0A7L3D701_PLUSO</name>
<reference evidence="14 15" key="1">
    <citation type="submission" date="2019-09" db="EMBL/GenBank/DDBJ databases">
        <title>Bird 10,000 Genomes (B10K) Project - Family phase.</title>
        <authorList>
            <person name="Zhang G."/>
        </authorList>
    </citation>
    <scope>NUCLEOTIDE SEQUENCE [LARGE SCALE GENOMIC DNA]</scope>
    <source>
        <strain evidence="14">B10K-DU-012-14</strain>
        <tissue evidence="14">Blood</tissue>
    </source>
</reference>
<dbReference type="Pfam" id="PF13519">
    <property type="entry name" value="VWA_2"/>
    <property type="match status" value="1"/>
</dbReference>
<evidence type="ECO:0000256" key="4">
    <source>
        <dbReference type="ARBA" id="ARBA00022723"/>
    </source>
</evidence>
<comment type="caution">
    <text evidence="14">The sequence shown here is derived from an EMBL/GenBank/DDBJ whole genome shotgun (WGS) entry which is preliminary data.</text>
</comment>
<dbReference type="Gene3D" id="2.60.40.10">
    <property type="entry name" value="Immunoglobulins"/>
    <property type="match status" value="1"/>
</dbReference>
<dbReference type="InterPro" id="IPR013783">
    <property type="entry name" value="Ig-like_fold"/>
</dbReference>
<dbReference type="GO" id="GO:0005229">
    <property type="term" value="F:intracellularly calcium-gated chloride channel activity"/>
    <property type="evidence" value="ECO:0007669"/>
    <property type="project" value="InterPro"/>
</dbReference>
<evidence type="ECO:0000256" key="9">
    <source>
        <dbReference type="ARBA" id="ARBA00023180"/>
    </source>
</evidence>
<dbReference type="PROSITE" id="PS50234">
    <property type="entry name" value="VWFA"/>
    <property type="match status" value="1"/>
</dbReference>
<evidence type="ECO:0000313" key="15">
    <source>
        <dbReference type="Proteomes" id="UP000519225"/>
    </source>
</evidence>
<dbReference type="GO" id="GO:0046872">
    <property type="term" value="F:metal ion binding"/>
    <property type="evidence" value="ECO:0007669"/>
    <property type="project" value="UniProtKB-KW"/>
</dbReference>
<keyword evidence="4" id="KW-0479">Metal-binding</keyword>
<dbReference type="GO" id="GO:0008237">
    <property type="term" value="F:metallopeptidase activity"/>
    <property type="evidence" value="ECO:0007669"/>
    <property type="project" value="UniProtKB-KW"/>
</dbReference>
<feature type="non-terminal residue" evidence="14">
    <location>
        <position position="1"/>
    </location>
</feature>
<evidence type="ECO:0000256" key="8">
    <source>
        <dbReference type="ARBA" id="ARBA00023049"/>
    </source>
</evidence>
<keyword evidence="11" id="KW-1133">Transmembrane helix</keyword>
<evidence type="ECO:0000256" key="3">
    <source>
        <dbReference type="ARBA" id="ARBA00022670"/>
    </source>
</evidence>
<organism evidence="14 15">
    <name type="scientific">Pluvianellus socialis</name>
    <name type="common">Magellanic plover</name>
    <dbReference type="NCBI Taxonomy" id="227228"/>
    <lineage>
        <taxon>Eukaryota</taxon>
        <taxon>Metazoa</taxon>
        <taxon>Chordata</taxon>
        <taxon>Craniata</taxon>
        <taxon>Vertebrata</taxon>
        <taxon>Euteleostomi</taxon>
        <taxon>Archelosauria</taxon>
        <taxon>Archosauria</taxon>
        <taxon>Dinosauria</taxon>
        <taxon>Saurischia</taxon>
        <taxon>Theropoda</taxon>
        <taxon>Coelurosauria</taxon>
        <taxon>Aves</taxon>
        <taxon>Neognathae</taxon>
        <taxon>Neoaves</taxon>
        <taxon>Charadriiformes</taxon>
        <taxon>Charadriidae</taxon>
        <taxon>Pluvianellus</taxon>
    </lineage>
</organism>
<keyword evidence="15" id="KW-1185">Reference proteome</keyword>
<feature type="signal peptide" evidence="12">
    <location>
        <begin position="1"/>
        <end position="25"/>
    </location>
</feature>
<keyword evidence="3" id="KW-0645">Protease</keyword>
<feature type="non-terminal residue" evidence="14">
    <location>
        <position position="943"/>
    </location>
</feature>
<keyword evidence="5 12" id="KW-0732">Signal</keyword>
<evidence type="ECO:0000256" key="7">
    <source>
        <dbReference type="ARBA" id="ARBA00022833"/>
    </source>
</evidence>
<evidence type="ECO:0000259" key="13">
    <source>
        <dbReference type="PROSITE" id="PS50234"/>
    </source>
</evidence>
<dbReference type="GO" id="GO:0005886">
    <property type="term" value="C:plasma membrane"/>
    <property type="evidence" value="ECO:0007669"/>
    <property type="project" value="TreeGrafter"/>
</dbReference>
<feature type="domain" description="VWFA" evidence="13">
    <location>
        <begin position="314"/>
        <end position="484"/>
    </location>
</feature>
<keyword evidence="6" id="KW-0378">Hydrolase</keyword>
<keyword evidence="7" id="KW-0862">Zinc</keyword>
<evidence type="ECO:0000256" key="12">
    <source>
        <dbReference type="SAM" id="SignalP"/>
    </source>
</evidence>
<feature type="chain" id="PRO_5029914540" evidence="12">
    <location>
        <begin position="26"/>
        <end position="943"/>
    </location>
</feature>
<dbReference type="Proteomes" id="UP000519225">
    <property type="component" value="Unassembled WGS sequence"/>
</dbReference>
<dbReference type="SMART" id="SM00327">
    <property type="entry name" value="VWA"/>
    <property type="match status" value="1"/>
</dbReference>
<keyword evidence="9" id="KW-0325">Glycoprotein</keyword>
<dbReference type="InterPro" id="IPR002035">
    <property type="entry name" value="VWF_A"/>
</dbReference>
<dbReference type="Gene3D" id="3.40.50.410">
    <property type="entry name" value="von Willebrand factor, type A domain"/>
    <property type="match status" value="1"/>
</dbReference>
<dbReference type="SUPFAM" id="SSF53300">
    <property type="entry name" value="vWA-like"/>
    <property type="match status" value="1"/>
</dbReference>
<dbReference type="InterPro" id="IPR051266">
    <property type="entry name" value="CLCR"/>
</dbReference>
<evidence type="ECO:0000313" key="14">
    <source>
        <dbReference type="EMBL" id="NXT51237.1"/>
    </source>
</evidence>
<gene>
    <name evidence="14" type="primary">Clca1</name>
    <name evidence="14" type="ORF">PLUSOC_R11790</name>
</gene>